<feature type="transmembrane region" description="Helical" evidence="8">
    <location>
        <begin position="325"/>
        <end position="358"/>
    </location>
</feature>
<evidence type="ECO:0000256" key="2">
    <source>
        <dbReference type="ARBA" id="ARBA00009773"/>
    </source>
</evidence>
<name>A0AAE3DQI7_9FIRM</name>
<dbReference type="GO" id="GO:0055085">
    <property type="term" value="P:transmembrane transport"/>
    <property type="evidence" value="ECO:0007669"/>
    <property type="project" value="TreeGrafter"/>
</dbReference>
<comment type="subcellular location">
    <subcellularLocation>
        <location evidence="1">Cell membrane</location>
        <topology evidence="1">Multi-pass membrane protein</topology>
    </subcellularLocation>
</comment>
<dbReference type="Pfam" id="PF01594">
    <property type="entry name" value="AI-2E_transport"/>
    <property type="match status" value="1"/>
</dbReference>
<keyword evidence="7 8" id="KW-0472">Membrane</keyword>
<keyword evidence="10" id="KW-1185">Reference proteome</keyword>
<evidence type="ECO:0000313" key="10">
    <source>
        <dbReference type="Proteomes" id="UP001197875"/>
    </source>
</evidence>
<evidence type="ECO:0000256" key="3">
    <source>
        <dbReference type="ARBA" id="ARBA00022448"/>
    </source>
</evidence>
<evidence type="ECO:0000256" key="1">
    <source>
        <dbReference type="ARBA" id="ARBA00004651"/>
    </source>
</evidence>
<reference evidence="9 10" key="1">
    <citation type="submission" date="2021-10" db="EMBL/GenBank/DDBJ databases">
        <title>Anaerobic single-cell dispensing facilitates the cultivation of human gut bacteria.</title>
        <authorList>
            <person name="Afrizal A."/>
        </authorList>
    </citation>
    <scope>NUCLEOTIDE SEQUENCE [LARGE SCALE GENOMIC DNA]</scope>
    <source>
        <strain evidence="9 10">CLA-AA-H277</strain>
    </source>
</reference>
<keyword evidence="5 8" id="KW-0812">Transmembrane</keyword>
<accession>A0AAE3DQI7</accession>
<feature type="transmembrane region" description="Helical" evidence="8">
    <location>
        <begin position="9"/>
        <end position="33"/>
    </location>
</feature>
<evidence type="ECO:0000313" key="9">
    <source>
        <dbReference type="EMBL" id="MCC2188545.1"/>
    </source>
</evidence>
<evidence type="ECO:0000256" key="4">
    <source>
        <dbReference type="ARBA" id="ARBA00022475"/>
    </source>
</evidence>
<protein>
    <submittedName>
        <fullName evidence="9">AI-2E family transporter</fullName>
    </submittedName>
</protein>
<dbReference type="RefSeq" id="WP_227614107.1">
    <property type="nucleotide sequence ID" value="NZ_JAJEPR010000002.1"/>
</dbReference>
<sequence length="371" mass="40551">MEKSKRQRIVLYLVLIGGLALLVCYFDEILAFFGQVGGVSLPLVLGCGIAYVLNIIMSAMERHYFTKKDAPWVAKTRRPVCLAASIFVVLGIIFLLIRVVAPELLNAVLLLGEGIPVYVEKGIEWAVDHSGGIPALKDWLESLAIDWPKIIHQFLGSLTEILNSTVELVGLLSSSIVRLFMSLIFGIYLLSGKERLLDQAKRILKVFLQEKNYERLFHVVAVAHHTFTSYIAGQCTEAVILGSLCTVGMLIFRFPYAPMVGALVGATALLPIIGAYIGAFVGAFMILTVSPGQVIPFICFLVILQQLEGNLIYPRVVGGSVGLPGMWILAAVTVGGGLWGILGMLIGVPLTATAYKLFSEYIHTREKKEEK</sequence>
<evidence type="ECO:0000256" key="5">
    <source>
        <dbReference type="ARBA" id="ARBA00022692"/>
    </source>
</evidence>
<comment type="caution">
    <text evidence="9">The sequence shown here is derived from an EMBL/GenBank/DDBJ whole genome shotgun (WGS) entry which is preliminary data.</text>
</comment>
<dbReference type="InterPro" id="IPR002549">
    <property type="entry name" value="AI-2E-like"/>
</dbReference>
<organism evidence="9 10">
    <name type="scientific">Fusicatenibacter faecihominis</name>
    <dbReference type="NCBI Taxonomy" id="2881276"/>
    <lineage>
        <taxon>Bacteria</taxon>
        <taxon>Bacillati</taxon>
        <taxon>Bacillota</taxon>
        <taxon>Clostridia</taxon>
        <taxon>Lachnospirales</taxon>
        <taxon>Lachnospiraceae</taxon>
        <taxon>Fusicatenibacter</taxon>
    </lineage>
</organism>
<keyword evidence="3" id="KW-0813">Transport</keyword>
<evidence type="ECO:0000256" key="6">
    <source>
        <dbReference type="ARBA" id="ARBA00022989"/>
    </source>
</evidence>
<dbReference type="PANTHER" id="PTHR21716:SF53">
    <property type="entry name" value="PERMEASE PERM-RELATED"/>
    <property type="match status" value="1"/>
</dbReference>
<dbReference type="Proteomes" id="UP001197875">
    <property type="component" value="Unassembled WGS sequence"/>
</dbReference>
<evidence type="ECO:0000256" key="7">
    <source>
        <dbReference type="ARBA" id="ARBA00023136"/>
    </source>
</evidence>
<comment type="similarity">
    <text evidence="2">Belongs to the autoinducer-2 exporter (AI-2E) (TC 2.A.86) family.</text>
</comment>
<feature type="transmembrane region" description="Helical" evidence="8">
    <location>
        <begin position="80"/>
        <end position="101"/>
    </location>
</feature>
<dbReference type="AlphaFoldDB" id="A0AAE3DQI7"/>
<keyword evidence="6 8" id="KW-1133">Transmembrane helix</keyword>
<dbReference type="PANTHER" id="PTHR21716">
    <property type="entry name" value="TRANSMEMBRANE PROTEIN"/>
    <property type="match status" value="1"/>
</dbReference>
<gene>
    <name evidence="9" type="ORF">LKD71_01685</name>
</gene>
<dbReference type="EMBL" id="JAJEPR010000002">
    <property type="protein sequence ID" value="MCC2188545.1"/>
    <property type="molecule type" value="Genomic_DNA"/>
</dbReference>
<feature type="transmembrane region" description="Helical" evidence="8">
    <location>
        <begin position="168"/>
        <end position="191"/>
    </location>
</feature>
<keyword evidence="4" id="KW-1003">Cell membrane</keyword>
<evidence type="ECO:0000256" key="8">
    <source>
        <dbReference type="SAM" id="Phobius"/>
    </source>
</evidence>
<feature type="transmembrane region" description="Helical" evidence="8">
    <location>
        <begin position="39"/>
        <end position="59"/>
    </location>
</feature>
<feature type="transmembrane region" description="Helical" evidence="8">
    <location>
        <begin position="262"/>
        <end position="287"/>
    </location>
</feature>
<dbReference type="GO" id="GO:0005886">
    <property type="term" value="C:plasma membrane"/>
    <property type="evidence" value="ECO:0007669"/>
    <property type="project" value="UniProtKB-SubCell"/>
</dbReference>
<proteinExistence type="inferred from homology"/>